<proteinExistence type="predicted"/>
<dbReference type="Gene3D" id="3.40.50.2000">
    <property type="entry name" value="Glycogen Phosphorylase B"/>
    <property type="match status" value="1"/>
</dbReference>
<sequence length="142" mass="15931">MMNILFVIGSLVYGGAETQVMALAKALVLKGHNVTIYSTTDRVPRIRELEGSGVVVVVGSKRYECDIKMIRRLRQYIDNNDIDIVQGFLFEGDFYSRLATVGKRIPLINSERNWNYILPFIQKIGHILTRPRAVAGPLAHGA</sequence>
<organism evidence="2 3">
    <name type="scientific">Pseudodesulfovibrio nedwellii</name>
    <dbReference type="NCBI Taxonomy" id="2973072"/>
    <lineage>
        <taxon>Bacteria</taxon>
        <taxon>Pseudomonadati</taxon>
        <taxon>Thermodesulfobacteriota</taxon>
        <taxon>Desulfovibrionia</taxon>
        <taxon>Desulfovibrionales</taxon>
        <taxon>Desulfovibrionaceae</taxon>
    </lineage>
</organism>
<dbReference type="Proteomes" id="UP001317742">
    <property type="component" value="Chromosome"/>
</dbReference>
<evidence type="ECO:0000259" key="1">
    <source>
        <dbReference type="Pfam" id="PF13439"/>
    </source>
</evidence>
<accession>A0ABN6RZT5</accession>
<feature type="domain" description="Glycosyltransferase subfamily 4-like N-terminal" evidence="1">
    <location>
        <begin position="13"/>
        <end position="120"/>
    </location>
</feature>
<evidence type="ECO:0000313" key="2">
    <source>
        <dbReference type="EMBL" id="BDQ36507.1"/>
    </source>
</evidence>
<evidence type="ECO:0000313" key="3">
    <source>
        <dbReference type="Proteomes" id="UP001317742"/>
    </source>
</evidence>
<dbReference type="InterPro" id="IPR028098">
    <property type="entry name" value="Glyco_trans_4-like_N"/>
</dbReference>
<dbReference type="SUPFAM" id="SSF53756">
    <property type="entry name" value="UDP-Glycosyltransferase/glycogen phosphorylase"/>
    <property type="match status" value="1"/>
</dbReference>
<dbReference type="EMBL" id="AP026709">
    <property type="protein sequence ID" value="BDQ36507.1"/>
    <property type="molecule type" value="Genomic_DNA"/>
</dbReference>
<keyword evidence="3" id="KW-1185">Reference proteome</keyword>
<name>A0ABN6RZT5_9BACT</name>
<reference evidence="2 3" key="1">
    <citation type="submission" date="2022-08" db="EMBL/GenBank/DDBJ databases">
        <title>Genome Sequence of the sulphate-reducing bacterium, Pseudodesulfovibrio sp. SYK.</title>
        <authorList>
            <person name="Kondo R."/>
            <person name="Kataoka T."/>
        </authorList>
    </citation>
    <scope>NUCLEOTIDE SEQUENCE [LARGE SCALE GENOMIC DNA]</scope>
    <source>
        <strain evidence="2 3">SYK</strain>
    </source>
</reference>
<dbReference type="RefSeq" id="WP_281762402.1">
    <property type="nucleotide sequence ID" value="NZ_AP026709.1"/>
</dbReference>
<gene>
    <name evidence="2" type="ORF">SYK_08670</name>
</gene>
<dbReference type="Pfam" id="PF13439">
    <property type="entry name" value="Glyco_transf_4"/>
    <property type="match status" value="1"/>
</dbReference>
<protein>
    <recommendedName>
        <fullName evidence="1">Glycosyltransferase subfamily 4-like N-terminal domain-containing protein</fullName>
    </recommendedName>
</protein>